<dbReference type="OrthoDB" id="267029at2157"/>
<evidence type="ECO:0000313" key="4">
    <source>
        <dbReference type="EMBL" id="QCQ76816.1"/>
    </source>
</evidence>
<evidence type="ECO:0000313" key="2">
    <source>
        <dbReference type="EMBL" id="AHZ24417.1"/>
    </source>
</evidence>
<evidence type="ECO:0000313" key="6">
    <source>
        <dbReference type="Proteomes" id="UP000011603"/>
    </source>
</evidence>
<reference evidence="4 8" key="6">
    <citation type="submission" date="2019-04" db="EMBL/GenBank/DDBJ databases">
        <title>Methylomes of two halophilic Archaea, Haloarcula marismortui and Haloferax mediterranei.</title>
        <authorList>
            <person name="DasSarma S."/>
            <person name="DasSarma P."/>
            <person name="DasSarma S."/>
            <person name="Fomenkov A."/>
            <person name="Vincze T."/>
            <person name="Anton B.P."/>
            <person name="Roberts R.J."/>
        </authorList>
    </citation>
    <scope>NUCLEOTIDE SEQUENCE [LARGE SCALE GENOMIC DNA]</scope>
    <source>
        <strain evidence="4">ATCC 33500</strain>
        <strain evidence="8">ATCC 33500 / DSM 1411 / JCM 8866 / NBRC 14739 / NCIMB 2177 / R-4</strain>
        <plasmid evidence="4 8">pHME505</plasmid>
    </source>
</reference>
<evidence type="ECO:0000313" key="5">
    <source>
        <dbReference type="Proteomes" id="UP000006469"/>
    </source>
</evidence>
<sequence>MSRQTRRSFLQKSAIATVGLGTLATGSAAAGESETELGDEVVTGHADSGDIHVADTGEVTVQASWPFGRDFDNLAPGKISAVSTLAIVEGAYYDFDVSYSPELPIGLCFIDLGTNEYYAAEVSSSGNYRYKSPVGIPEDSAAVGILNKSDNSRDISGDFSVDN</sequence>
<reference evidence="1" key="1">
    <citation type="journal article" date="2012" name="Appl. Environ. Microbiol.">
        <title>Identification of the haloarchaeal phasin (PhaP) that functions in polyhydroxyalkanoate accumulation and granule formation in Haloferax mediterranei.</title>
        <authorList>
            <person name="Cai S."/>
            <person name="Cai L."/>
            <person name="Liu H."/>
            <person name="Liu X."/>
            <person name="Han J."/>
            <person name="Zhou J."/>
            <person name="Xiang H."/>
        </authorList>
    </citation>
    <scope>NUCLEOTIDE SEQUENCE</scope>
    <source>
        <strain evidence="1">CGMCC 1.2087</strain>
    </source>
</reference>
<keyword evidence="6" id="KW-1185">Reference proteome</keyword>
<geneLocation type="plasmid" evidence="2 7">
    <name>HMPLAS1</name>
</geneLocation>
<dbReference type="EMBL" id="CP039140">
    <property type="protein sequence ID" value="QCQ76816.1"/>
    <property type="molecule type" value="Genomic_DNA"/>
</dbReference>
<keyword evidence="1" id="KW-0614">Plasmid</keyword>
<proteinExistence type="predicted"/>
<accession>I3RBC0</accession>
<reference evidence="1 5" key="2">
    <citation type="journal article" date="2012" name="J. Bacteriol.">
        <title>Complete genome sequence of the metabolically versatile halophilic archaeon Haloferax mediterranei, a poly(3-hydroxybutyrate-co-3-hydroxyvalerate) producer.</title>
        <authorList>
            <person name="Han J."/>
            <person name="Zhang F."/>
            <person name="Hou J."/>
            <person name="Liu X."/>
            <person name="Li M."/>
            <person name="Liu H."/>
            <person name="Cai L."/>
            <person name="Zhang B."/>
            <person name="Chen Y."/>
            <person name="Zhou J."/>
            <person name="Hu S."/>
            <person name="Xiang H."/>
        </authorList>
    </citation>
    <scope>NUCLEOTIDE SEQUENCE [LARGE SCALE GENOMIC DNA]</scope>
    <source>
        <strain evidence="5">ATCC 33500 / DSM 1411 / JCM 8866 / NBRC 14739 / NCIMB 2177 / R-4</strain>
        <strain evidence="1">CGMCC 1.2087</strain>
        <plasmid evidence="5">pHM500</plasmid>
    </source>
</reference>
<dbReference type="NCBIfam" id="TIGR01409">
    <property type="entry name" value="TAT_signal_seq"/>
    <property type="match status" value="1"/>
</dbReference>
<name>I3RBC0_HALMT</name>
<dbReference type="Proteomes" id="UP000006469">
    <property type="component" value="Plasmid pHM500"/>
</dbReference>
<evidence type="ECO:0000313" key="1">
    <source>
        <dbReference type="EMBL" id="AFK21530.1"/>
    </source>
</evidence>
<dbReference type="InterPro" id="IPR019546">
    <property type="entry name" value="TAT_signal_bac_arc"/>
</dbReference>
<dbReference type="EMBL" id="AOLO01000015">
    <property type="protein sequence ID" value="ELZ97157.1"/>
    <property type="molecule type" value="Genomic_DNA"/>
</dbReference>
<gene>
    <name evidence="1" type="ordered locus">HFX_6411</name>
    <name evidence="2" type="ORF">BM92_15985</name>
    <name evidence="3" type="ORF">C439_17583</name>
    <name evidence="4" type="ORF">E6P09_15905</name>
</gene>
<evidence type="ECO:0000313" key="8">
    <source>
        <dbReference type="Proteomes" id="UP000299011"/>
    </source>
</evidence>
<dbReference type="Proteomes" id="UP000011603">
    <property type="component" value="Unassembled WGS sequence"/>
</dbReference>
<geneLocation type="plasmid" evidence="1 5">
    <name>pHM500</name>
</geneLocation>
<dbReference type="Proteomes" id="UP000299011">
    <property type="component" value="Plasmid pHME505"/>
</dbReference>
<reference evidence="2 7" key="4">
    <citation type="submission" date="2014-04" db="EMBL/GenBank/DDBJ databases">
        <title>Transcriptional profiles of Haloferax mediterranei on the basis of nitrogen availability.</title>
        <authorList>
            <person name="Bautista V."/>
        </authorList>
    </citation>
    <scope>NUCLEOTIDE SEQUENCE [LARGE SCALE GENOMIC DNA]</scope>
    <source>
        <strain evidence="2">ATCC 33500</strain>
        <strain evidence="7">ATCC 33500 / DSM 1411 / JCM 8866 / NBRC 14739 / NCIMB 2177 / R-4</strain>
        <plasmid evidence="2">HMPLAS1</plasmid>
        <plasmid evidence="7">Plasmid HMPLAS1</plasmid>
    </source>
</reference>
<dbReference type="RefSeq" id="WP_004060711.1">
    <property type="nucleotide sequence ID" value="NC_017944.1"/>
</dbReference>
<dbReference type="Proteomes" id="UP000027075">
    <property type="component" value="Plasmid HMPLAS1"/>
</dbReference>
<dbReference type="InterPro" id="IPR006311">
    <property type="entry name" value="TAT_signal"/>
</dbReference>
<protein>
    <submittedName>
        <fullName evidence="4">Twin-arginine translocation signal domain-containing protein</fullName>
    </submittedName>
</protein>
<dbReference type="PROSITE" id="PS51318">
    <property type="entry name" value="TAT"/>
    <property type="match status" value="1"/>
</dbReference>
<dbReference type="GeneID" id="40157932"/>
<dbReference type="AlphaFoldDB" id="I3RBC0"/>
<evidence type="ECO:0000313" key="3">
    <source>
        <dbReference type="EMBL" id="ELZ97157.1"/>
    </source>
</evidence>
<dbReference type="HOGENOM" id="CLU_1623423_0_0_2"/>
<evidence type="ECO:0000313" key="7">
    <source>
        <dbReference type="Proteomes" id="UP000027075"/>
    </source>
</evidence>
<dbReference type="EMBL" id="CP001871">
    <property type="protein sequence ID" value="AFK21530.1"/>
    <property type="molecule type" value="Genomic_DNA"/>
</dbReference>
<dbReference type="EMBL" id="CP007554">
    <property type="protein sequence ID" value="AHZ24417.1"/>
    <property type="molecule type" value="Genomic_DNA"/>
</dbReference>
<dbReference type="PATRIC" id="fig|523841.21.peg.3535"/>
<reference evidence="1" key="5">
    <citation type="submission" date="2014-05" db="EMBL/GenBank/DDBJ databases">
        <authorList>
            <person name="Wang L."/>
            <person name="Yang H."/>
            <person name="Xiang H."/>
        </authorList>
    </citation>
    <scope>NUCLEOTIDE SEQUENCE</scope>
    <source>
        <strain evidence="1">CGMCC 1.2087</strain>
        <plasmid evidence="1">pHM500</plasmid>
    </source>
</reference>
<reference evidence="3 6" key="3">
    <citation type="journal article" date="2014" name="PLoS Genet.">
        <title>Phylogenetically driven sequencing of extremely halophilic archaea reveals strategies for static and dynamic osmo-response.</title>
        <authorList>
            <person name="Becker E.A."/>
            <person name="Seitzer P.M."/>
            <person name="Tritt A."/>
            <person name="Larsen D."/>
            <person name="Krusor M."/>
            <person name="Yao A.I."/>
            <person name="Wu D."/>
            <person name="Madern D."/>
            <person name="Eisen J.A."/>
            <person name="Darling A.E."/>
            <person name="Facciotti M.T."/>
        </authorList>
    </citation>
    <scope>NUCLEOTIDE SEQUENCE [LARGE SCALE GENOMIC DNA]</scope>
    <source>
        <strain evidence="3">ATCC 33500</strain>
        <strain evidence="6">ATCC 33500 / DSM 1411 / JCM 8866 / NBRC 14739 / NCIMB 2177 / R-4</strain>
    </source>
</reference>
<geneLocation type="plasmid" evidence="4 8">
    <name>pHME505</name>
</geneLocation>
<dbReference type="KEGG" id="hme:HFX_6411"/>
<organism evidence="1 5">
    <name type="scientific">Haloferax mediterranei (strain ATCC 33500 / DSM 1411 / JCM 8866 / NBRC 14739 / NCIMB 2177 / R-4)</name>
    <name type="common">Halobacterium mediterranei</name>
    <dbReference type="NCBI Taxonomy" id="523841"/>
    <lineage>
        <taxon>Archaea</taxon>
        <taxon>Methanobacteriati</taxon>
        <taxon>Methanobacteriota</taxon>
        <taxon>Stenosarchaea group</taxon>
        <taxon>Halobacteria</taxon>
        <taxon>Halobacteriales</taxon>
        <taxon>Haloferacaceae</taxon>
        <taxon>Haloferax</taxon>
    </lineage>
</organism>